<dbReference type="PANTHER" id="PTHR43734:SF1">
    <property type="entry name" value="PHYTOENE DESATURASE"/>
    <property type="match status" value="1"/>
</dbReference>
<sequence>MARVAVVGAGFGGLATAARLAKLGHEVVLLEASGTLGGACTSLTRDGFTWDAGPGWTLLPAVVRDLFRKTGRPIERELDLQPLDIVREHRFADGSTVALPAGSRAAQLRAVEGLGPGLGEQWTRHVASYSQTWDLLRRDVLERPWSDEVGRPETARLLASRETLHRRLRRNLRDPRLRLLASHPFDVDGHGLRDVPAWAGVVGHVEQRFGLWRLPGGMSTLTDALAARLDTRGVEVVRSTAVRDVVVRGGRAVAVATESGTVDADVVVVAVDPRRLPTLAAHVERAVPAMPPVVTHLGLSGDLPPMPHHETVLHGDPLLVVRSGGQAPDGAEAWTVSARGRGAEDPVRSLAERGVDLRRRVVSRVDRSPRALVEAWGGSPLGVQWEGRATTRRRLGPRTPVPGVYAVGAHAAPLPGLPFVGLTAALVAQELGPA</sequence>
<dbReference type="InterPro" id="IPR036188">
    <property type="entry name" value="FAD/NAD-bd_sf"/>
</dbReference>
<evidence type="ECO:0000313" key="3">
    <source>
        <dbReference type="Proteomes" id="UP001501612"/>
    </source>
</evidence>
<dbReference type="SUPFAM" id="SSF51905">
    <property type="entry name" value="FAD/NAD(P)-binding domain"/>
    <property type="match status" value="1"/>
</dbReference>
<feature type="domain" description="Amine oxidase" evidence="1">
    <location>
        <begin position="12"/>
        <end position="412"/>
    </location>
</feature>
<dbReference type="Proteomes" id="UP001501612">
    <property type="component" value="Unassembled WGS sequence"/>
</dbReference>
<dbReference type="InterPro" id="IPR002937">
    <property type="entry name" value="Amino_oxidase"/>
</dbReference>
<evidence type="ECO:0000259" key="1">
    <source>
        <dbReference type="Pfam" id="PF01593"/>
    </source>
</evidence>
<proteinExistence type="predicted"/>
<protein>
    <submittedName>
        <fullName evidence="2">Phytoene desaturase family protein</fullName>
    </submittedName>
</protein>
<dbReference type="Pfam" id="PF01593">
    <property type="entry name" value="Amino_oxidase"/>
    <property type="match status" value="1"/>
</dbReference>
<dbReference type="EMBL" id="BAAAMY010000002">
    <property type="protein sequence ID" value="GAA1912073.1"/>
    <property type="molecule type" value="Genomic_DNA"/>
</dbReference>
<evidence type="ECO:0000313" key="2">
    <source>
        <dbReference type="EMBL" id="GAA1912073.1"/>
    </source>
</evidence>
<dbReference type="Gene3D" id="3.50.50.60">
    <property type="entry name" value="FAD/NAD(P)-binding domain"/>
    <property type="match status" value="2"/>
</dbReference>
<name>A0ABN2P486_9ACTN</name>
<organism evidence="2 3">
    <name type="scientific">Nocardioides lentus</name>
    <dbReference type="NCBI Taxonomy" id="338077"/>
    <lineage>
        <taxon>Bacteria</taxon>
        <taxon>Bacillati</taxon>
        <taxon>Actinomycetota</taxon>
        <taxon>Actinomycetes</taxon>
        <taxon>Propionibacteriales</taxon>
        <taxon>Nocardioidaceae</taxon>
        <taxon>Nocardioides</taxon>
    </lineage>
</organism>
<reference evidence="2 3" key="1">
    <citation type="journal article" date="2019" name="Int. J. Syst. Evol. Microbiol.">
        <title>The Global Catalogue of Microorganisms (GCM) 10K type strain sequencing project: providing services to taxonomists for standard genome sequencing and annotation.</title>
        <authorList>
            <consortium name="The Broad Institute Genomics Platform"/>
            <consortium name="The Broad Institute Genome Sequencing Center for Infectious Disease"/>
            <person name="Wu L."/>
            <person name="Ma J."/>
        </authorList>
    </citation>
    <scope>NUCLEOTIDE SEQUENCE [LARGE SCALE GENOMIC DNA]</scope>
    <source>
        <strain evidence="2 3">JCM 14046</strain>
    </source>
</reference>
<comment type="caution">
    <text evidence="2">The sequence shown here is derived from an EMBL/GenBank/DDBJ whole genome shotgun (WGS) entry which is preliminary data.</text>
</comment>
<dbReference type="RefSeq" id="WP_344005067.1">
    <property type="nucleotide sequence ID" value="NZ_BAAAMY010000002.1"/>
</dbReference>
<dbReference type="PANTHER" id="PTHR43734">
    <property type="entry name" value="PHYTOENE DESATURASE"/>
    <property type="match status" value="1"/>
</dbReference>
<gene>
    <name evidence="2" type="primary">crtI_3</name>
    <name evidence="2" type="ORF">GCM10009737_11960</name>
</gene>
<keyword evidence="3" id="KW-1185">Reference proteome</keyword>
<accession>A0ABN2P486</accession>